<evidence type="ECO:0000256" key="1">
    <source>
        <dbReference type="SAM" id="Coils"/>
    </source>
</evidence>
<name>A0A9N9T1S4_DIABA</name>
<gene>
    <name evidence="3" type="ORF">DIABBA_LOCUS8417</name>
</gene>
<feature type="compositionally biased region" description="Basic and acidic residues" evidence="2">
    <location>
        <begin position="1"/>
        <end position="10"/>
    </location>
</feature>
<dbReference type="OrthoDB" id="6784338at2759"/>
<dbReference type="EMBL" id="OU898280">
    <property type="protein sequence ID" value="CAG9835200.1"/>
    <property type="molecule type" value="Genomic_DNA"/>
</dbReference>
<feature type="coiled-coil region" evidence="1">
    <location>
        <begin position="1766"/>
        <end position="1793"/>
    </location>
</feature>
<feature type="compositionally biased region" description="Polar residues" evidence="2">
    <location>
        <begin position="1669"/>
        <end position="1685"/>
    </location>
</feature>
<keyword evidence="4" id="KW-1185">Reference proteome</keyword>
<feature type="region of interest" description="Disordered" evidence="2">
    <location>
        <begin position="964"/>
        <end position="983"/>
    </location>
</feature>
<protein>
    <submittedName>
        <fullName evidence="3">Uncharacterized protein</fullName>
    </submittedName>
</protein>
<keyword evidence="1" id="KW-0175">Coiled coil</keyword>
<sequence>MSEKKMDKKPSRTSILKPRKSINQSDVNDSNCEIVPARDARRVSFASSNFVKPFVADPEKNTIWDNTYEEEVNHTDSTSETKGFLDTNSVSALTFNDENQEVRAEPFFVMTQNTSVRSVSINTTKIDECNKENYVPSILRNPFVAEGSIHVNESVFKTETRTSEIQFTDLKGMQTQNQENAMDLTCMPNFPLTSNLFYTNTVRKFESDNKENIVDLKHIPIIPDNNLTNVLSTTNNTLAETLKTMKPVDIIPKVPEFSQNSEVFRKNQVQELYHVNTVACSDMQLTCTHPREDIPEKDFDNSEISMEITSDILVDESMKNVGNSGTTMPLRQIVSTNDNGNILERSLGNQEVNLSYSNNMNIDTSMQITCAIPCADQTISSNINDTKIDMDTSMQITCVYPESNKIVKSSVYASGNSEKSSGNTTKNNIDTSMQFTCVLPPTSQIISNHINDHKKNIDTGMQFTSICPETAKMIENPAFSDVGCNKSYKSNTNTNVDNGMQLTCVFPPTGQIISDHINDTKTDMDKSMQMTCVYPDTSTIFKNFADLDKEKSSESITSKNIDTSMQLTCVFPPTGQIISNHINNTKTDMDNNMEMTYVHANSKIIKNFTNVINEKSENTTSKNIDTSMQFTCVFPPSGQIISNNINCTKTDMGNNMQMTCIYPDTRKSITNFANVGNEESKSTTSNNIDTSMQFTCVFPPPGQIISNNINDTKPDINTSMQMTCIHPDTRKSFTNFTNVDNEKSKSTTSKNIDTSMQFTCVFPPSGQIISNNINDKKADMDNSMQMTCVHPDTSKIIKSFVNEGNEKPESITSKNIDTSMQFTCVFPPTDQILSNNVTDTKKDMDNSMLLTCIYPETGKINKKSAYDAVGCGKYSKSTASSDTDTSMQFTCVFPPTTQVMPDNISDIKKSSSHLVGIYPETADNNIDNFSRTNKMVPHNINHNNKEIDTSRQISCKYPESDKILKTSPNKNITTKTSEDNTNKSVDTNMQLTCVIPQAKAGISDNDKSYIGTGNCENSNMQLTNAIHNEIMHKTAVNIATDTSMVSKRNINGTLCDMTIDQTAGVQATLCDMSIDETHNLEGIAVTYVVSNDGTNQKIIDNPSKSECDMSIDETQNSEGIAVTYVVSNDGTNQKTIGNPSKNVTTGNGTVITDRVDNVIPNKQVNDERYFVPIKKTKFADELKTDINISYTDQQHTGVDEYKRKTQEKSLEVGTISKTETKKSCEEDNMCNEHKISTDIEETKDNFAVTEIKENMVSKIITRSRTKFLKFREEFNSAKRKQDNTTTNLTEIKDSSVLTQNNEEEIPNKNDLITPVEATTNARSKDLQFCEDFNLKKRVELVNNVAEDNTNANILIGSSHVVTRSKHALPQPSEEYNSKTNKVNNKLNNLEEDREINLITASGIVTRSRNKVLISCDGLGPKYEDRHKNDNKNIRKNSSCIQYLRGDHMPLPNNDTMDETIKTSMTRLTSSTDKEFPSTGESRLKPTEKEKIHADHLIIPKIQQEFGPNDTTLTVYESSLLKETTVNSNDYQNTHEAKSIISTNDRITNNFPNRASSAGKPAFSFDICRSSTLVNRSDIKDENEIAGTCNLNKEKIMRLNSDVLRIDDASSSFALMLSNSPCLEYPGKKIYSTCTRPRFSLNRDESTTEEYSRNEINPVRSNEEPKEPNANMQSAPIKNSSNTPKNKSLLLCDTSPIIVDMTIDDEYIQETEKSIIDKLETRLSNSFMQPPSEYSRSLEKLLNEFKQCLTMPKLEISEIDNNLIKKLDDASKKTEQLLENLNIYKRDVVDLEELDKLENFGSSSTSRFSDEILSADFVSNNTGEDTGWDDMTVSRSLEDKIKEAASRSEKYWQFVKADDEFYYFYTYYRLVPFKVKAHPDSGIVDKIYTYTNLIDNAKLLSCYNSKFLLEKLKYENLLLALGGKFDLLTLLDYVSICMEEVIDFSTEFRTLETEYGPTHKLRMNSESSVCVEILHIKYVIWWVITMQLSIHNLGSIDDIKASHIYAEVDEKQIQSLGKNFSGCLQLRNFIINLNQHVEKVGKRILAYRKNELLT</sequence>
<dbReference type="Proteomes" id="UP001153709">
    <property type="component" value="Chromosome 5"/>
</dbReference>
<evidence type="ECO:0000313" key="3">
    <source>
        <dbReference type="EMBL" id="CAG9835200.1"/>
    </source>
</evidence>
<feature type="compositionally biased region" description="Polar residues" evidence="2">
    <location>
        <begin position="966"/>
        <end position="975"/>
    </location>
</feature>
<feature type="region of interest" description="Disordered" evidence="2">
    <location>
        <begin position="1"/>
        <end position="27"/>
    </location>
</feature>
<feature type="region of interest" description="Disordered" evidence="2">
    <location>
        <begin position="1641"/>
        <end position="1687"/>
    </location>
</feature>
<proteinExistence type="predicted"/>
<accession>A0A9N9T1S4</accession>
<reference evidence="3" key="1">
    <citation type="submission" date="2022-01" db="EMBL/GenBank/DDBJ databases">
        <authorList>
            <person name="King R."/>
        </authorList>
    </citation>
    <scope>NUCLEOTIDE SEQUENCE</scope>
</reference>
<feature type="compositionally biased region" description="Basic and acidic residues" evidence="2">
    <location>
        <begin position="1641"/>
        <end position="1652"/>
    </location>
</feature>
<organism evidence="3 4">
    <name type="scientific">Diabrotica balteata</name>
    <name type="common">Banded cucumber beetle</name>
    <dbReference type="NCBI Taxonomy" id="107213"/>
    <lineage>
        <taxon>Eukaryota</taxon>
        <taxon>Metazoa</taxon>
        <taxon>Ecdysozoa</taxon>
        <taxon>Arthropoda</taxon>
        <taxon>Hexapoda</taxon>
        <taxon>Insecta</taxon>
        <taxon>Pterygota</taxon>
        <taxon>Neoptera</taxon>
        <taxon>Endopterygota</taxon>
        <taxon>Coleoptera</taxon>
        <taxon>Polyphaga</taxon>
        <taxon>Cucujiformia</taxon>
        <taxon>Chrysomeloidea</taxon>
        <taxon>Chrysomelidae</taxon>
        <taxon>Galerucinae</taxon>
        <taxon>Diabroticina</taxon>
        <taxon>Diabroticites</taxon>
        <taxon>Diabrotica</taxon>
    </lineage>
</organism>
<evidence type="ECO:0000256" key="2">
    <source>
        <dbReference type="SAM" id="MobiDB-lite"/>
    </source>
</evidence>
<evidence type="ECO:0000313" key="4">
    <source>
        <dbReference type="Proteomes" id="UP001153709"/>
    </source>
</evidence>